<comment type="caution">
    <text evidence="12">The sequence shown here is derived from an EMBL/GenBank/DDBJ whole genome shotgun (WGS) entry which is preliminary data.</text>
</comment>
<comment type="cofactor">
    <cofactor evidence="2 10">
        <name>NAD(+)</name>
        <dbReference type="ChEBI" id="CHEBI:57540"/>
    </cofactor>
</comment>
<dbReference type="Gene3D" id="3.40.50.720">
    <property type="entry name" value="NAD(P)-binding Rossmann-like Domain"/>
    <property type="match status" value="1"/>
</dbReference>
<comment type="pathway">
    <text evidence="3 10">Carbohydrate metabolism; galactose metabolism.</text>
</comment>
<dbReference type="PANTHER" id="PTHR43725">
    <property type="entry name" value="UDP-GLUCOSE 4-EPIMERASE"/>
    <property type="match status" value="1"/>
</dbReference>
<dbReference type="CDD" id="cd05247">
    <property type="entry name" value="UDP_G4E_1_SDR_e"/>
    <property type="match status" value="1"/>
</dbReference>
<evidence type="ECO:0000259" key="11">
    <source>
        <dbReference type="Pfam" id="PF01370"/>
    </source>
</evidence>
<comment type="similarity">
    <text evidence="4 10">Belongs to the NAD(P)-dependent epimerase/dehydratase family.</text>
</comment>
<dbReference type="InterPro" id="IPR005886">
    <property type="entry name" value="UDP_G4E"/>
</dbReference>
<protein>
    <recommendedName>
        <fullName evidence="6 10">UDP-glucose 4-epimerase</fullName>
        <ecNumber evidence="5 10">5.1.3.2</ecNumber>
    </recommendedName>
</protein>
<organism evidence="12 13">
    <name type="scientific">Marivirga lumbricoides</name>
    <dbReference type="NCBI Taxonomy" id="1046115"/>
    <lineage>
        <taxon>Bacteria</taxon>
        <taxon>Pseudomonadati</taxon>
        <taxon>Bacteroidota</taxon>
        <taxon>Cytophagia</taxon>
        <taxon>Cytophagales</taxon>
        <taxon>Marivirgaceae</taxon>
        <taxon>Marivirga</taxon>
    </lineage>
</organism>
<evidence type="ECO:0000256" key="2">
    <source>
        <dbReference type="ARBA" id="ARBA00001911"/>
    </source>
</evidence>
<evidence type="ECO:0000256" key="3">
    <source>
        <dbReference type="ARBA" id="ARBA00004947"/>
    </source>
</evidence>
<evidence type="ECO:0000256" key="6">
    <source>
        <dbReference type="ARBA" id="ARBA00018569"/>
    </source>
</evidence>
<sequence>MWYVFHIDIIKNQRHMKNGIKNILVTGGAGYIGSHTVEALSEKGYKSIIVDDFRNSDKSVMEGLNILCKIKPLYFEIDCTDEKLMRFIFKYYKIDGVIHFAAYKAVGESIDKPDLYFHNNIQSLTVVTKLMNEFGISNLVFSSSCTVYGQPDSVEVSEDQEHKPASSPYGYTKQVGEQYLDFLSKSSQNIVKSTLLRYFNPIGAHPSGLIGELPNGVPNNLVPYICQSAIGLIGPLTVFGNDYDTPDGTCVRDFIHVVDLANAHIAALEKQFSSEASISIYNVGTGKGTSVLELINTFEMVTGETLLYNVGPRREGDIVKIYANTQKVNKELAWKSEYTVADALLHAWKWQKQLVYKRSIQYKIDSL</sequence>
<name>A0ABQ1MZM6_9BACT</name>
<proteinExistence type="inferred from homology"/>
<evidence type="ECO:0000256" key="5">
    <source>
        <dbReference type="ARBA" id="ARBA00013189"/>
    </source>
</evidence>
<accession>A0ABQ1MZM6</accession>
<dbReference type="EMBL" id="BMEC01000013">
    <property type="protein sequence ID" value="GGC47813.1"/>
    <property type="molecule type" value="Genomic_DNA"/>
</dbReference>
<evidence type="ECO:0000256" key="9">
    <source>
        <dbReference type="ARBA" id="ARBA00023235"/>
    </source>
</evidence>
<comment type="catalytic activity">
    <reaction evidence="1 10">
        <text>UDP-alpha-D-glucose = UDP-alpha-D-galactose</text>
        <dbReference type="Rhea" id="RHEA:22168"/>
        <dbReference type="ChEBI" id="CHEBI:58885"/>
        <dbReference type="ChEBI" id="CHEBI:66914"/>
        <dbReference type="EC" id="5.1.3.2"/>
    </reaction>
</comment>
<dbReference type="Proteomes" id="UP000636010">
    <property type="component" value="Unassembled WGS sequence"/>
</dbReference>
<gene>
    <name evidence="12" type="ORF">GCM10011506_36790</name>
</gene>
<evidence type="ECO:0000256" key="10">
    <source>
        <dbReference type="RuleBase" id="RU366046"/>
    </source>
</evidence>
<comment type="subunit">
    <text evidence="10">Homodimer.</text>
</comment>
<evidence type="ECO:0000256" key="1">
    <source>
        <dbReference type="ARBA" id="ARBA00000083"/>
    </source>
</evidence>
<evidence type="ECO:0000256" key="4">
    <source>
        <dbReference type="ARBA" id="ARBA00007637"/>
    </source>
</evidence>
<feature type="domain" description="NAD-dependent epimerase/dehydratase" evidence="11">
    <location>
        <begin position="23"/>
        <end position="284"/>
    </location>
</feature>
<dbReference type="EC" id="5.1.3.2" evidence="5 10"/>
<dbReference type="NCBIfam" id="TIGR01179">
    <property type="entry name" value="galE"/>
    <property type="match status" value="1"/>
</dbReference>
<evidence type="ECO:0000313" key="12">
    <source>
        <dbReference type="EMBL" id="GGC47813.1"/>
    </source>
</evidence>
<dbReference type="InterPro" id="IPR036291">
    <property type="entry name" value="NAD(P)-bd_dom_sf"/>
</dbReference>
<dbReference type="Gene3D" id="3.90.25.10">
    <property type="entry name" value="UDP-galactose 4-epimerase, domain 1"/>
    <property type="match status" value="1"/>
</dbReference>
<keyword evidence="13" id="KW-1185">Reference proteome</keyword>
<keyword evidence="9 10" id="KW-0413">Isomerase</keyword>
<dbReference type="Pfam" id="PF01370">
    <property type="entry name" value="Epimerase"/>
    <property type="match status" value="1"/>
</dbReference>
<evidence type="ECO:0000256" key="8">
    <source>
        <dbReference type="ARBA" id="ARBA00023144"/>
    </source>
</evidence>
<evidence type="ECO:0000313" key="13">
    <source>
        <dbReference type="Proteomes" id="UP000636010"/>
    </source>
</evidence>
<evidence type="ECO:0000256" key="7">
    <source>
        <dbReference type="ARBA" id="ARBA00023027"/>
    </source>
</evidence>
<reference evidence="13" key="1">
    <citation type="journal article" date="2019" name="Int. J. Syst. Evol. Microbiol.">
        <title>The Global Catalogue of Microorganisms (GCM) 10K type strain sequencing project: providing services to taxonomists for standard genome sequencing and annotation.</title>
        <authorList>
            <consortium name="The Broad Institute Genomics Platform"/>
            <consortium name="The Broad Institute Genome Sequencing Center for Infectious Disease"/>
            <person name="Wu L."/>
            <person name="Ma J."/>
        </authorList>
    </citation>
    <scope>NUCLEOTIDE SEQUENCE [LARGE SCALE GENOMIC DNA]</scope>
    <source>
        <strain evidence="13">CGMCC 1.10832</strain>
    </source>
</reference>
<dbReference type="SUPFAM" id="SSF51735">
    <property type="entry name" value="NAD(P)-binding Rossmann-fold domains"/>
    <property type="match status" value="1"/>
</dbReference>
<keyword evidence="7 10" id="KW-0520">NAD</keyword>
<keyword evidence="8" id="KW-0299">Galactose metabolism</keyword>
<keyword evidence="10" id="KW-0119">Carbohydrate metabolism</keyword>
<dbReference type="InterPro" id="IPR001509">
    <property type="entry name" value="Epimerase_deHydtase"/>
</dbReference>
<dbReference type="PANTHER" id="PTHR43725:SF47">
    <property type="entry name" value="UDP-GLUCOSE 4-EPIMERASE"/>
    <property type="match status" value="1"/>
</dbReference>